<feature type="compositionally biased region" description="Polar residues" evidence="1">
    <location>
        <begin position="270"/>
        <end position="279"/>
    </location>
</feature>
<keyword evidence="3" id="KW-1185">Reference proteome</keyword>
<name>A0AAV9RP17_9TELE</name>
<protein>
    <submittedName>
        <fullName evidence="2">Uncharacterized protein</fullName>
    </submittedName>
</protein>
<feature type="compositionally biased region" description="Basic and acidic residues" evidence="1">
    <location>
        <begin position="227"/>
        <end position="241"/>
    </location>
</feature>
<evidence type="ECO:0000313" key="2">
    <source>
        <dbReference type="EMBL" id="KAK5610582.1"/>
    </source>
</evidence>
<comment type="caution">
    <text evidence="2">The sequence shown here is derived from an EMBL/GenBank/DDBJ whole genome shotgun (WGS) entry which is preliminary data.</text>
</comment>
<evidence type="ECO:0000256" key="1">
    <source>
        <dbReference type="SAM" id="MobiDB-lite"/>
    </source>
</evidence>
<organism evidence="2 3">
    <name type="scientific">Crenichthys baileyi</name>
    <name type="common">White River springfish</name>
    <dbReference type="NCBI Taxonomy" id="28760"/>
    <lineage>
        <taxon>Eukaryota</taxon>
        <taxon>Metazoa</taxon>
        <taxon>Chordata</taxon>
        <taxon>Craniata</taxon>
        <taxon>Vertebrata</taxon>
        <taxon>Euteleostomi</taxon>
        <taxon>Actinopterygii</taxon>
        <taxon>Neopterygii</taxon>
        <taxon>Teleostei</taxon>
        <taxon>Neoteleostei</taxon>
        <taxon>Acanthomorphata</taxon>
        <taxon>Ovalentaria</taxon>
        <taxon>Atherinomorphae</taxon>
        <taxon>Cyprinodontiformes</taxon>
        <taxon>Goodeidae</taxon>
        <taxon>Crenichthys</taxon>
    </lineage>
</organism>
<gene>
    <name evidence="2" type="ORF">CRENBAI_002932</name>
</gene>
<dbReference type="EMBL" id="JAHHUM010001554">
    <property type="protein sequence ID" value="KAK5610582.1"/>
    <property type="molecule type" value="Genomic_DNA"/>
</dbReference>
<feature type="region of interest" description="Disordered" evidence="1">
    <location>
        <begin position="180"/>
        <end position="199"/>
    </location>
</feature>
<sequence length="364" mass="38690">MCERFLPATYLGFHSGSALPSPLSLSKCRWPYIQEEDTTTPHAAAPPRHPQVCRPDAPPGHDSQQSSILPSPPNYSASANSPHPPVDERETVTRPSYPAPATPTQPQPASCPSAGTRHAPTPQPLPTANCSLASARGQNHKRKYWRKATTARQGLGPPPTPLSNPGGALACRPPTLLHGTPRCTMQAGRLAPPPKRTQRIPINVAHCLAKTPSPEPGPTEGPGTKAMDGDPKKSKQSREGRNASPSTRKAPRPKSQPQPRSQPEGPLPLSASNPRQQAANRGCHGTVERDNLCGTPMTHPHSKALHECQCDGVGGGRCQEMGREGLGGKMPSQGASSPADPNRHPRSLSSNKGGRHRHIHRAKG</sequence>
<feature type="compositionally biased region" description="Pro residues" evidence="1">
    <location>
        <begin position="97"/>
        <end position="106"/>
    </location>
</feature>
<dbReference type="Proteomes" id="UP001311232">
    <property type="component" value="Unassembled WGS sequence"/>
</dbReference>
<feature type="region of interest" description="Disordered" evidence="1">
    <location>
        <begin position="36"/>
        <end position="173"/>
    </location>
</feature>
<accession>A0AAV9RP17</accession>
<evidence type="ECO:0000313" key="3">
    <source>
        <dbReference type="Proteomes" id="UP001311232"/>
    </source>
</evidence>
<feature type="region of interest" description="Disordered" evidence="1">
    <location>
        <begin position="208"/>
        <end position="364"/>
    </location>
</feature>
<proteinExistence type="predicted"/>
<dbReference type="AlphaFoldDB" id="A0AAV9RP17"/>
<reference evidence="2 3" key="1">
    <citation type="submission" date="2021-06" db="EMBL/GenBank/DDBJ databases">
        <authorList>
            <person name="Palmer J.M."/>
        </authorList>
    </citation>
    <scope>NUCLEOTIDE SEQUENCE [LARGE SCALE GENOMIC DNA]</scope>
    <source>
        <strain evidence="2 3">MEX-2019</strain>
        <tissue evidence="2">Muscle</tissue>
    </source>
</reference>
<feature type="compositionally biased region" description="Low complexity" evidence="1">
    <location>
        <begin position="253"/>
        <end position="263"/>
    </location>
</feature>
<feature type="compositionally biased region" description="Basic residues" evidence="1">
    <location>
        <begin position="353"/>
        <end position="364"/>
    </location>
</feature>